<accession>A0A928KYC3</accession>
<reference evidence="2" key="1">
    <citation type="submission" date="2019-04" db="EMBL/GenBank/DDBJ databases">
        <title>Evolution of Biomass-Degrading Anaerobic Consortia Revealed by Metagenomics.</title>
        <authorList>
            <person name="Peng X."/>
        </authorList>
    </citation>
    <scope>NUCLEOTIDE SEQUENCE</scope>
    <source>
        <strain evidence="2">SIG551</strain>
    </source>
</reference>
<sequence>MNGQTQSKMQLRARENPRGKKRYLALACALMLSVSMLTGCQGQQANDAASSQVQSVSEQAGGFAGGSGTAQDPWQVATAEQLNRVREQLSGHYVLTADIDLSPLGSFDPIGTFEPKSEKEEDAETPSDAAAFSGTFDGAGHKISNVAVSSKYQNGVGLFGCISGEAAELKDLTVENIVVPSSQMYVGGIVGYANGKELSGLTLTGKSSVTGHFLVGGVVGASHADIKNCKASATVILSGDNTQGAGLIVGGGEDCNVEGCEASGAVEAKGTGCYSIGGLAGCFHNSEYAKNCTADSVTITAGEKSTLIGGLAGHAGTQSGAATQITDCKATNITIQAADTASRIGGIVGGGFYLNAYSKYYPEPTAFDVVNCTASGKIDGGRFVGSVAGYVHNNAVVKDCTAQIAVNGNSNAEQIGAAYDSWKDVGAI</sequence>
<feature type="domain" description="GLUG" evidence="1">
    <location>
        <begin position="306"/>
        <end position="335"/>
    </location>
</feature>
<evidence type="ECO:0000313" key="2">
    <source>
        <dbReference type="EMBL" id="MBE6834336.1"/>
    </source>
</evidence>
<name>A0A928KYC3_9FIRM</name>
<evidence type="ECO:0000259" key="1">
    <source>
        <dbReference type="Pfam" id="PF07581"/>
    </source>
</evidence>
<dbReference type="Gene3D" id="2.160.20.110">
    <property type="match status" value="1"/>
</dbReference>
<gene>
    <name evidence="2" type="ORF">E7512_12290</name>
</gene>
<protein>
    <recommendedName>
        <fullName evidence="1">GLUG domain-containing protein</fullName>
    </recommendedName>
</protein>
<dbReference type="AlphaFoldDB" id="A0A928KYC3"/>
<dbReference type="Pfam" id="PF07581">
    <property type="entry name" value="Glug"/>
    <property type="match status" value="2"/>
</dbReference>
<dbReference type="EMBL" id="SVNY01000006">
    <property type="protein sequence ID" value="MBE6834336.1"/>
    <property type="molecule type" value="Genomic_DNA"/>
</dbReference>
<feature type="domain" description="GLUG" evidence="1">
    <location>
        <begin position="212"/>
        <end position="236"/>
    </location>
</feature>
<organism evidence="2 3">
    <name type="scientific">Faecalispora sporosphaeroides</name>
    <dbReference type="NCBI Taxonomy" id="1549"/>
    <lineage>
        <taxon>Bacteria</taxon>
        <taxon>Bacillati</taxon>
        <taxon>Bacillota</taxon>
        <taxon>Clostridia</taxon>
        <taxon>Eubacteriales</taxon>
        <taxon>Oscillospiraceae</taxon>
        <taxon>Faecalispora</taxon>
    </lineage>
</organism>
<dbReference type="RefSeq" id="WP_326840823.1">
    <property type="nucleotide sequence ID" value="NZ_JBKWRC010000003.1"/>
</dbReference>
<dbReference type="InterPro" id="IPR011050">
    <property type="entry name" value="Pectin_lyase_fold/virulence"/>
</dbReference>
<evidence type="ECO:0000313" key="3">
    <source>
        <dbReference type="Proteomes" id="UP000754750"/>
    </source>
</evidence>
<dbReference type="SUPFAM" id="SSF51126">
    <property type="entry name" value="Pectin lyase-like"/>
    <property type="match status" value="1"/>
</dbReference>
<dbReference type="InterPro" id="IPR011493">
    <property type="entry name" value="GLUG"/>
</dbReference>
<proteinExistence type="predicted"/>
<dbReference type="Proteomes" id="UP000754750">
    <property type="component" value="Unassembled WGS sequence"/>
</dbReference>
<comment type="caution">
    <text evidence="2">The sequence shown here is derived from an EMBL/GenBank/DDBJ whole genome shotgun (WGS) entry which is preliminary data.</text>
</comment>